<sequence length="154" mass="18768">MYPYLYFLLLFLLVLLLVPFHLIFLSRIPCYMQRPLFPLRFGSVLCRFLVSILVPVYGQLLYYYLHCYSFVYLLFGLYWNLIFFLNSFQLHIQSYKLHHSFPKLYPQNSLHIPFCKDLLSINIFHCLLFHSDNFPFHFFVLVCLYCLRLWIVVQ</sequence>
<dbReference type="AlphaFoldDB" id="A0A8D8URH1"/>
<feature type="transmembrane region" description="Helical" evidence="1">
    <location>
        <begin position="6"/>
        <end position="25"/>
    </location>
</feature>
<dbReference type="EMBL" id="HBUF01346067">
    <property type="protein sequence ID" value="CAG6709421.1"/>
    <property type="molecule type" value="Transcribed_RNA"/>
</dbReference>
<keyword evidence="1" id="KW-1133">Transmembrane helix</keyword>
<feature type="transmembrane region" description="Helical" evidence="1">
    <location>
        <begin position="63"/>
        <end position="88"/>
    </location>
</feature>
<keyword evidence="1" id="KW-0472">Membrane</keyword>
<dbReference type="EMBL" id="HBUF01346072">
    <property type="protein sequence ID" value="CAG6709448.1"/>
    <property type="molecule type" value="Transcribed_RNA"/>
</dbReference>
<dbReference type="EMBL" id="HBUF01346071">
    <property type="protein sequence ID" value="CAG6709443.1"/>
    <property type="molecule type" value="Transcribed_RNA"/>
</dbReference>
<evidence type="ECO:0000313" key="2">
    <source>
        <dbReference type="EMBL" id="CAG6709432.1"/>
    </source>
</evidence>
<dbReference type="EMBL" id="HBUF01346069">
    <property type="protein sequence ID" value="CAG6709432.1"/>
    <property type="molecule type" value="Transcribed_RNA"/>
</dbReference>
<proteinExistence type="predicted"/>
<keyword evidence="1" id="KW-0812">Transmembrane</keyword>
<feature type="transmembrane region" description="Helical" evidence="1">
    <location>
        <begin position="37"/>
        <end position="57"/>
    </location>
</feature>
<evidence type="ECO:0000256" key="1">
    <source>
        <dbReference type="SAM" id="Phobius"/>
    </source>
</evidence>
<name>A0A8D8URH1_9HEMI</name>
<dbReference type="EMBL" id="HBUF01346068">
    <property type="protein sequence ID" value="CAG6709427.1"/>
    <property type="molecule type" value="Transcribed_RNA"/>
</dbReference>
<accession>A0A8D8URH1</accession>
<protein>
    <submittedName>
        <fullName evidence="2">Uncharacterized protein</fullName>
    </submittedName>
</protein>
<organism evidence="2">
    <name type="scientific">Cacopsylla melanoneura</name>
    <dbReference type="NCBI Taxonomy" id="428564"/>
    <lineage>
        <taxon>Eukaryota</taxon>
        <taxon>Metazoa</taxon>
        <taxon>Ecdysozoa</taxon>
        <taxon>Arthropoda</taxon>
        <taxon>Hexapoda</taxon>
        <taxon>Insecta</taxon>
        <taxon>Pterygota</taxon>
        <taxon>Neoptera</taxon>
        <taxon>Paraneoptera</taxon>
        <taxon>Hemiptera</taxon>
        <taxon>Sternorrhyncha</taxon>
        <taxon>Psylloidea</taxon>
        <taxon>Psyllidae</taxon>
        <taxon>Psyllinae</taxon>
        <taxon>Cacopsylla</taxon>
    </lineage>
</organism>
<dbReference type="EMBL" id="HBUF01346070">
    <property type="protein sequence ID" value="CAG6709438.1"/>
    <property type="molecule type" value="Transcribed_RNA"/>
</dbReference>
<feature type="transmembrane region" description="Helical" evidence="1">
    <location>
        <begin position="136"/>
        <end position="153"/>
    </location>
</feature>
<reference evidence="2" key="1">
    <citation type="submission" date="2021-05" db="EMBL/GenBank/DDBJ databases">
        <authorList>
            <person name="Alioto T."/>
            <person name="Alioto T."/>
            <person name="Gomez Garrido J."/>
        </authorList>
    </citation>
    <scope>NUCLEOTIDE SEQUENCE</scope>
</reference>